<protein>
    <submittedName>
        <fullName evidence="2">Uncharacterized protein</fullName>
    </submittedName>
</protein>
<dbReference type="Proteomes" id="UP001465976">
    <property type="component" value="Unassembled WGS sequence"/>
</dbReference>
<keyword evidence="3" id="KW-1185">Reference proteome</keyword>
<feature type="region of interest" description="Disordered" evidence="1">
    <location>
        <begin position="45"/>
        <end position="116"/>
    </location>
</feature>
<evidence type="ECO:0000313" key="2">
    <source>
        <dbReference type="EMBL" id="KAL0571776.1"/>
    </source>
</evidence>
<proteinExistence type="predicted"/>
<evidence type="ECO:0000256" key="1">
    <source>
        <dbReference type="SAM" id="MobiDB-lite"/>
    </source>
</evidence>
<organism evidence="2 3">
    <name type="scientific">Marasmius crinis-equi</name>
    <dbReference type="NCBI Taxonomy" id="585013"/>
    <lineage>
        <taxon>Eukaryota</taxon>
        <taxon>Fungi</taxon>
        <taxon>Dikarya</taxon>
        <taxon>Basidiomycota</taxon>
        <taxon>Agaricomycotina</taxon>
        <taxon>Agaricomycetes</taxon>
        <taxon>Agaricomycetidae</taxon>
        <taxon>Agaricales</taxon>
        <taxon>Marasmiineae</taxon>
        <taxon>Marasmiaceae</taxon>
        <taxon>Marasmius</taxon>
    </lineage>
</organism>
<dbReference type="EMBL" id="JBAHYK010000718">
    <property type="protein sequence ID" value="KAL0571776.1"/>
    <property type="molecule type" value="Genomic_DNA"/>
</dbReference>
<name>A0ABR3F9H9_9AGAR</name>
<feature type="region of interest" description="Disordered" evidence="1">
    <location>
        <begin position="1"/>
        <end position="25"/>
    </location>
</feature>
<gene>
    <name evidence="2" type="ORF">V5O48_010188</name>
</gene>
<comment type="caution">
    <text evidence="2">The sequence shown here is derived from an EMBL/GenBank/DDBJ whole genome shotgun (WGS) entry which is preliminary data.</text>
</comment>
<accession>A0ABR3F9H9</accession>
<sequence length="252" mass="28005">MPVPVRNPSPPPGTTTPPPEYQESGSYLRGIPVLFFPVGSPIWIAPGNSFDSDSDSEGFPELQPVDDNRFYDGPSTDNSTEAQPTAAAQFEDASAGENSSDDQNPDPNDSTEDSRNMEWLVRLARAARALTRSSVARGERIIFDYTDTTLQVVYDATRRATANGEAADGEWMSEYFVDGNERDPPAHYRYERPVHGPQDAHRAWFAQPMDENRQQVGEAVETQWHEVLRLLCITSERESVNAESISPDVQAQ</sequence>
<evidence type="ECO:0000313" key="3">
    <source>
        <dbReference type="Proteomes" id="UP001465976"/>
    </source>
</evidence>
<reference evidence="2 3" key="1">
    <citation type="submission" date="2024-02" db="EMBL/GenBank/DDBJ databases">
        <title>A draft genome for the cacao thread blight pathogen Marasmius crinis-equi.</title>
        <authorList>
            <person name="Cohen S.P."/>
            <person name="Baruah I.K."/>
            <person name="Amoako-Attah I."/>
            <person name="Bukari Y."/>
            <person name="Meinhardt L.W."/>
            <person name="Bailey B.A."/>
        </authorList>
    </citation>
    <scope>NUCLEOTIDE SEQUENCE [LARGE SCALE GENOMIC DNA]</scope>
    <source>
        <strain evidence="2 3">GH-76</strain>
    </source>
</reference>
<feature type="compositionally biased region" description="Pro residues" evidence="1">
    <location>
        <begin position="1"/>
        <end position="20"/>
    </location>
</feature>